<name>A0AAW9I683_CLOPF</name>
<dbReference type="Proteomes" id="UP001288778">
    <property type="component" value="Unassembled WGS sequence"/>
</dbReference>
<proteinExistence type="predicted"/>
<reference evidence="1" key="1">
    <citation type="submission" date="2019-11" db="EMBL/GenBank/DDBJ databases">
        <title>Characterization of Clostridium perfringens isolates from swine manure treated agricultural soils.</title>
        <authorList>
            <person name="Wushke S.T."/>
        </authorList>
    </citation>
    <scope>NUCLEOTIDE SEQUENCE</scope>
    <source>
        <strain evidence="3">X15</strain>
        <strain evidence="2">X26</strain>
        <strain evidence="4">X62</strain>
        <strain evidence="1">X94</strain>
    </source>
</reference>
<dbReference type="AlphaFoldDB" id="A0AAW9I683"/>
<dbReference type="EMBL" id="WNVC01000006">
    <property type="protein sequence ID" value="MDZ4998129.1"/>
    <property type="molecule type" value="Genomic_DNA"/>
</dbReference>
<dbReference type="EMBL" id="WNVG01000005">
    <property type="protein sequence ID" value="MDZ5031755.1"/>
    <property type="molecule type" value="Genomic_DNA"/>
</dbReference>
<dbReference type="Proteomes" id="UP001291306">
    <property type="component" value="Unassembled WGS sequence"/>
</dbReference>
<protein>
    <recommendedName>
        <fullName evidence="6">EcsC family protein</fullName>
    </recommendedName>
</protein>
<evidence type="ECO:0000313" key="1">
    <source>
        <dbReference type="EMBL" id="MDZ4909387.1"/>
    </source>
</evidence>
<organism evidence="1 5">
    <name type="scientific">Clostridium perfringens</name>
    <dbReference type="NCBI Taxonomy" id="1502"/>
    <lineage>
        <taxon>Bacteria</taxon>
        <taxon>Bacillati</taxon>
        <taxon>Bacillota</taxon>
        <taxon>Clostridia</taxon>
        <taxon>Eubacteriales</taxon>
        <taxon>Clostridiaceae</taxon>
        <taxon>Clostridium</taxon>
    </lineage>
</organism>
<accession>A0AAW9I683</accession>
<evidence type="ECO:0008006" key="6">
    <source>
        <dbReference type="Google" id="ProtNLM"/>
    </source>
</evidence>
<dbReference type="EMBL" id="WNUR01000011">
    <property type="protein sequence ID" value="MDZ7540900.1"/>
    <property type="molecule type" value="Genomic_DNA"/>
</dbReference>
<evidence type="ECO:0000313" key="4">
    <source>
        <dbReference type="EMBL" id="MDZ7540900.1"/>
    </source>
</evidence>
<sequence length="265" mass="29079">MLKKQETSSESKFFMIIKSAMNMPGVKIRREEFLENELSKYFSQDTVQEAIRSNPASAGISVNQIEKIANACINFETNKVTSISTIAGIPGGFAMIGTVPADTAQYFAHIIRILQKLIYLYGWKEIYNSDGDFDDETTNELTLFIGVMFGVNTANAAITKLAQSAAGKVEKSIINKTLTKGVIYPIVKKIANILGVKMTKQIFAKAVGKVVPIIGGGISGGLTYVTFKPSAIKLKNYLKTLPFADVNTYRGNNTNDNDFIDIDFD</sequence>
<dbReference type="Proteomes" id="UP001289066">
    <property type="component" value="Unassembled WGS sequence"/>
</dbReference>
<evidence type="ECO:0000313" key="3">
    <source>
        <dbReference type="EMBL" id="MDZ5031755.1"/>
    </source>
</evidence>
<dbReference type="EMBL" id="WNUI01000024">
    <property type="protein sequence ID" value="MDZ4909387.1"/>
    <property type="molecule type" value="Genomic_DNA"/>
</dbReference>
<dbReference type="RefSeq" id="WP_168971236.1">
    <property type="nucleotide sequence ID" value="NZ_CATNXD010000008.1"/>
</dbReference>
<comment type="caution">
    <text evidence="1">The sequence shown here is derived from an EMBL/GenBank/DDBJ whole genome shotgun (WGS) entry which is preliminary data.</text>
</comment>
<gene>
    <name evidence="1" type="ORF">GNF68_09930</name>
    <name evidence="2" type="ORF">GNF79_03260</name>
    <name evidence="3" type="ORF">GNF81_02880</name>
    <name evidence="4" type="ORF">GNF83_06490</name>
</gene>
<evidence type="ECO:0000313" key="5">
    <source>
        <dbReference type="Proteomes" id="UP001288778"/>
    </source>
</evidence>
<evidence type="ECO:0000313" key="2">
    <source>
        <dbReference type="EMBL" id="MDZ4998129.1"/>
    </source>
</evidence>
<dbReference type="Proteomes" id="UP001288944">
    <property type="component" value="Unassembled WGS sequence"/>
</dbReference>